<dbReference type="Proteomes" id="UP001177670">
    <property type="component" value="Unassembled WGS sequence"/>
</dbReference>
<dbReference type="EMBL" id="JAHYIQ010000025">
    <property type="protein sequence ID" value="KAK1121765.1"/>
    <property type="molecule type" value="Genomic_DNA"/>
</dbReference>
<keyword evidence="3" id="KW-1185">Reference proteome</keyword>
<comment type="caution">
    <text evidence="2">The sequence shown here is derived from an EMBL/GenBank/DDBJ whole genome shotgun (WGS) entry which is preliminary data.</text>
</comment>
<organism evidence="2 3">
    <name type="scientific">Melipona bicolor</name>
    <dbReference type="NCBI Taxonomy" id="60889"/>
    <lineage>
        <taxon>Eukaryota</taxon>
        <taxon>Metazoa</taxon>
        <taxon>Ecdysozoa</taxon>
        <taxon>Arthropoda</taxon>
        <taxon>Hexapoda</taxon>
        <taxon>Insecta</taxon>
        <taxon>Pterygota</taxon>
        <taxon>Neoptera</taxon>
        <taxon>Endopterygota</taxon>
        <taxon>Hymenoptera</taxon>
        <taxon>Apocrita</taxon>
        <taxon>Aculeata</taxon>
        <taxon>Apoidea</taxon>
        <taxon>Anthophila</taxon>
        <taxon>Apidae</taxon>
        <taxon>Melipona</taxon>
    </lineage>
</organism>
<feature type="chain" id="PRO_5041447450" evidence="1">
    <location>
        <begin position="17"/>
        <end position="95"/>
    </location>
</feature>
<protein>
    <submittedName>
        <fullName evidence="2">Uncharacterized protein</fullName>
    </submittedName>
</protein>
<evidence type="ECO:0000313" key="2">
    <source>
        <dbReference type="EMBL" id="KAK1121765.1"/>
    </source>
</evidence>
<name>A0AA40KIN0_9HYME</name>
<reference evidence="2" key="1">
    <citation type="submission" date="2021-10" db="EMBL/GenBank/DDBJ databases">
        <title>Melipona bicolor Genome sequencing and assembly.</title>
        <authorList>
            <person name="Araujo N.S."/>
            <person name="Arias M.C."/>
        </authorList>
    </citation>
    <scope>NUCLEOTIDE SEQUENCE</scope>
    <source>
        <strain evidence="2">USP_2M_L1-L4_2017</strain>
        <tissue evidence="2">Whole body</tissue>
    </source>
</reference>
<evidence type="ECO:0000256" key="1">
    <source>
        <dbReference type="SAM" id="SignalP"/>
    </source>
</evidence>
<proteinExistence type="predicted"/>
<evidence type="ECO:0000313" key="3">
    <source>
        <dbReference type="Proteomes" id="UP001177670"/>
    </source>
</evidence>
<gene>
    <name evidence="2" type="ORF">K0M31_010076</name>
</gene>
<feature type="signal peptide" evidence="1">
    <location>
        <begin position="1"/>
        <end position="16"/>
    </location>
</feature>
<dbReference type="AlphaFoldDB" id="A0AA40KIN0"/>
<accession>A0AA40KIN0</accession>
<sequence>SIVLYSFSILFPTVVSLMEYFMLESSFDSSNVKCSDNQRSNVRTKQKQKTRGLLIKAQGNTATRKDEGARRAILDLLEALIAGAKRRKRRANRLA</sequence>
<feature type="non-terminal residue" evidence="2">
    <location>
        <position position="1"/>
    </location>
</feature>
<keyword evidence="1" id="KW-0732">Signal</keyword>